<sequence>MRFAKLGFSFLLAALFCSQGLASFNVQDVGVIGLFSHDVFAWDHKKEVNTENSRLDLSTIFDYENGSRWHLGGNTKNAENAPVYTVAITLVNTYKKFLAEGHKPVEARKLTVLVFHEMVRESYERALQEKFPETALREHVNNVDQAALRGLHDLLPGRIKLYDRTFRSELKLTNFMTAKTFLNDRELAQDLKPFDGDYDPEYKAIEIPFSNVVLNLKEIDRKFIEKFSHFKHDQMLAELAKVGAGEMTMQQLSFAAELRGLFRKAMCGEGNAYMPQDMICE</sequence>
<evidence type="ECO:0000313" key="3">
    <source>
        <dbReference type="Proteomes" id="UP000830116"/>
    </source>
</evidence>
<name>A0ABY4CFA3_9BACT</name>
<evidence type="ECO:0000313" key="2">
    <source>
        <dbReference type="EMBL" id="UOF02567.1"/>
    </source>
</evidence>
<dbReference type="EMBL" id="CP093442">
    <property type="protein sequence ID" value="UOF02567.1"/>
    <property type="molecule type" value="Genomic_DNA"/>
</dbReference>
<feature type="chain" id="PRO_5045464564" evidence="1">
    <location>
        <begin position="23"/>
        <end position="281"/>
    </location>
</feature>
<reference evidence="2" key="1">
    <citation type="submission" date="2022-03" db="EMBL/GenBank/DDBJ databases">
        <title>Genome Identification and Characterization of new species Bdellovibrio reynosense LBG001 sp. nov. from a Mexico soil sample.</title>
        <authorList>
            <person name="Camilli A."/>
            <person name="Ajao Y."/>
            <person name="Guo X."/>
        </authorList>
    </citation>
    <scope>NUCLEOTIDE SEQUENCE</scope>
    <source>
        <strain evidence="2">LBG001</strain>
    </source>
</reference>
<keyword evidence="3" id="KW-1185">Reference proteome</keyword>
<organism evidence="2 3">
    <name type="scientific">Bdellovibrio reynosensis</name>
    <dbReference type="NCBI Taxonomy" id="2835041"/>
    <lineage>
        <taxon>Bacteria</taxon>
        <taxon>Pseudomonadati</taxon>
        <taxon>Bdellovibrionota</taxon>
        <taxon>Bdellovibrionia</taxon>
        <taxon>Bdellovibrionales</taxon>
        <taxon>Pseudobdellovibrionaceae</taxon>
        <taxon>Bdellovibrio</taxon>
    </lineage>
</organism>
<evidence type="ECO:0000256" key="1">
    <source>
        <dbReference type="SAM" id="SignalP"/>
    </source>
</evidence>
<feature type="signal peptide" evidence="1">
    <location>
        <begin position="1"/>
        <end position="22"/>
    </location>
</feature>
<protein>
    <submittedName>
        <fullName evidence="2">Uncharacterized protein</fullName>
    </submittedName>
</protein>
<dbReference type="RefSeq" id="WP_243540224.1">
    <property type="nucleotide sequence ID" value="NZ_CP093442.1"/>
</dbReference>
<dbReference type="Proteomes" id="UP000830116">
    <property type="component" value="Chromosome"/>
</dbReference>
<proteinExistence type="predicted"/>
<keyword evidence="1" id="KW-0732">Signal</keyword>
<accession>A0ABY4CFA3</accession>
<gene>
    <name evidence="2" type="ORF">MNR06_06325</name>
</gene>